<accession>A0A2S8GF00</accession>
<proteinExistence type="predicted"/>
<dbReference type="InterPro" id="IPR011463">
    <property type="entry name" value="DUF1569"/>
</dbReference>
<evidence type="ECO:0000313" key="1">
    <source>
        <dbReference type="EMBL" id="PQO42993.1"/>
    </source>
</evidence>
<sequence length="168" mass="18932">MIVKTRASDEAGTAKRRELAFQSFDEVLADCKRLADVGYHHAGNWNLGQICQHLAAYMNQSMDGFVDPPPFWMPYAKPVVRALYLPKILKGAHFKIKAKAPESTLPSTNADDEVRMHELEQAIARITAEDAQFVDSPAVGNLSAEEWRKVHLWHCQHHLSFLVPAAKR</sequence>
<dbReference type="AlphaFoldDB" id="A0A2S8GF00"/>
<dbReference type="RefSeq" id="WP_105338206.1">
    <property type="nucleotide sequence ID" value="NZ_PUHZ01000024.1"/>
</dbReference>
<organism evidence="1 2">
    <name type="scientific">Blastopirellula marina</name>
    <dbReference type="NCBI Taxonomy" id="124"/>
    <lineage>
        <taxon>Bacteria</taxon>
        <taxon>Pseudomonadati</taxon>
        <taxon>Planctomycetota</taxon>
        <taxon>Planctomycetia</taxon>
        <taxon>Pirellulales</taxon>
        <taxon>Pirellulaceae</taxon>
        <taxon>Blastopirellula</taxon>
    </lineage>
</organism>
<dbReference type="Proteomes" id="UP000237819">
    <property type="component" value="Unassembled WGS sequence"/>
</dbReference>
<evidence type="ECO:0008006" key="3">
    <source>
        <dbReference type="Google" id="ProtNLM"/>
    </source>
</evidence>
<dbReference type="Gene3D" id="1.20.120.450">
    <property type="entry name" value="dinb family like domain"/>
    <property type="match status" value="1"/>
</dbReference>
<dbReference type="EMBL" id="PUHZ01000024">
    <property type="protein sequence ID" value="PQO42993.1"/>
    <property type="molecule type" value="Genomic_DNA"/>
</dbReference>
<dbReference type="Pfam" id="PF07606">
    <property type="entry name" value="DUF1569"/>
    <property type="match status" value="1"/>
</dbReference>
<reference evidence="1 2" key="1">
    <citation type="submission" date="2018-02" db="EMBL/GenBank/DDBJ databases">
        <title>Comparative genomes isolates from brazilian mangrove.</title>
        <authorList>
            <person name="Araujo J.E."/>
            <person name="Taketani R.G."/>
            <person name="Silva M.C.P."/>
            <person name="Loureco M.V."/>
            <person name="Andreote F.D."/>
        </authorList>
    </citation>
    <scope>NUCLEOTIDE SEQUENCE [LARGE SCALE GENOMIC DNA]</scope>
    <source>
        <strain evidence="1 2">Nap-Phe MGV</strain>
    </source>
</reference>
<dbReference type="OrthoDB" id="282689at2"/>
<evidence type="ECO:0000313" key="2">
    <source>
        <dbReference type="Proteomes" id="UP000237819"/>
    </source>
</evidence>
<gene>
    <name evidence="1" type="ORF">C5Y93_25080</name>
</gene>
<name>A0A2S8GF00_9BACT</name>
<protein>
    <recommendedName>
        <fullName evidence="3">DUF1569 domain-containing protein</fullName>
    </recommendedName>
</protein>
<comment type="caution">
    <text evidence="1">The sequence shown here is derived from an EMBL/GenBank/DDBJ whole genome shotgun (WGS) entry which is preliminary data.</text>
</comment>
<dbReference type="InterPro" id="IPR034660">
    <property type="entry name" value="DinB/YfiT-like"/>
</dbReference>